<organism evidence="1 2">
    <name type="scientific">Nannocystis pusilla</name>
    <dbReference type="NCBI Taxonomy" id="889268"/>
    <lineage>
        <taxon>Bacteria</taxon>
        <taxon>Pseudomonadati</taxon>
        <taxon>Myxococcota</taxon>
        <taxon>Polyangia</taxon>
        <taxon>Nannocystales</taxon>
        <taxon>Nannocystaceae</taxon>
        <taxon>Nannocystis</taxon>
    </lineage>
</organism>
<accession>A0ABS7TK23</accession>
<dbReference type="Proteomes" id="UP001139031">
    <property type="component" value="Unassembled WGS sequence"/>
</dbReference>
<gene>
    <name evidence="1" type="ORF">K7C98_04885</name>
</gene>
<reference evidence="1" key="1">
    <citation type="submission" date="2021-08" db="EMBL/GenBank/DDBJ databases">
        <authorList>
            <person name="Stevens D.C."/>
        </authorList>
    </citation>
    <scope>NUCLEOTIDE SEQUENCE</scope>
    <source>
        <strain evidence="1">DSM 53165</strain>
    </source>
</reference>
<sequence length="304" mass="32971">MPSRRCALHIFAATPLMTLARRVLARPARSSQPGEVYDGELLAPAWRGDERLDPPVPRGRLAVTTSRGERAALSRRVRTRHPRVFSIANANDRYSVWLEGSGAATRAQFLVLPDGTAAPASSWGPGGGSGGTDTVTFQVDAASARGLAALWGVPVRDRSPLGQGLIGRWRPRKRPFKAGEPIEIELVIENTDARAAHVSVGGRQRGPRDNRFEFEVRRGDTKLPKIEAHDFGGPMTYAKVVPGAPITLAVDLRAWAALERGTYQVACRHGVELVVDPTNGAGWPDHAHELWQLELSGAVEVQID</sequence>
<proteinExistence type="predicted"/>
<name>A0ABS7TK23_9BACT</name>
<dbReference type="RefSeq" id="WP_224190329.1">
    <property type="nucleotide sequence ID" value="NZ_JAIRAU010000001.1"/>
</dbReference>
<keyword evidence="2" id="KW-1185">Reference proteome</keyword>
<evidence type="ECO:0000313" key="1">
    <source>
        <dbReference type="EMBL" id="MBZ5708583.1"/>
    </source>
</evidence>
<dbReference type="EMBL" id="JAIRAU010000001">
    <property type="protein sequence ID" value="MBZ5708583.1"/>
    <property type="molecule type" value="Genomic_DNA"/>
</dbReference>
<comment type="caution">
    <text evidence="1">The sequence shown here is derived from an EMBL/GenBank/DDBJ whole genome shotgun (WGS) entry which is preliminary data.</text>
</comment>
<protein>
    <submittedName>
        <fullName evidence="1">Uncharacterized protein</fullName>
    </submittedName>
</protein>
<evidence type="ECO:0000313" key="2">
    <source>
        <dbReference type="Proteomes" id="UP001139031"/>
    </source>
</evidence>